<dbReference type="Pfam" id="PF07648">
    <property type="entry name" value="Kazal_2"/>
    <property type="match status" value="1"/>
</dbReference>
<name>A0A7J7J397_BUGNE</name>
<feature type="transmembrane region" description="Helical" evidence="6">
    <location>
        <begin position="93"/>
        <end position="115"/>
    </location>
</feature>
<gene>
    <name evidence="8" type="ORF">EB796_021119</name>
</gene>
<evidence type="ECO:0000256" key="3">
    <source>
        <dbReference type="ARBA" id="ARBA00022692"/>
    </source>
</evidence>
<accession>A0A7J7J397</accession>
<organism evidence="8 9">
    <name type="scientific">Bugula neritina</name>
    <name type="common">Brown bryozoan</name>
    <name type="synonym">Sertularia neritina</name>
    <dbReference type="NCBI Taxonomy" id="10212"/>
    <lineage>
        <taxon>Eukaryota</taxon>
        <taxon>Metazoa</taxon>
        <taxon>Spiralia</taxon>
        <taxon>Lophotrochozoa</taxon>
        <taxon>Bryozoa</taxon>
        <taxon>Gymnolaemata</taxon>
        <taxon>Cheilostomatida</taxon>
        <taxon>Flustrina</taxon>
        <taxon>Buguloidea</taxon>
        <taxon>Bugulidae</taxon>
        <taxon>Bugula</taxon>
    </lineage>
</organism>
<comment type="caution">
    <text evidence="8">The sequence shown here is derived from an EMBL/GenBank/DDBJ whole genome shotgun (WGS) entry which is preliminary data.</text>
</comment>
<dbReference type="GO" id="GO:0015347">
    <property type="term" value="F:sodium-independent organic anion transmembrane transporter activity"/>
    <property type="evidence" value="ECO:0007669"/>
    <property type="project" value="TreeGrafter"/>
</dbReference>
<proteinExistence type="predicted"/>
<protein>
    <submittedName>
        <fullName evidence="8">SLCO4A1</fullName>
    </submittedName>
</protein>
<evidence type="ECO:0000313" key="9">
    <source>
        <dbReference type="Proteomes" id="UP000593567"/>
    </source>
</evidence>
<dbReference type="PANTHER" id="PTHR11388">
    <property type="entry name" value="ORGANIC ANION TRANSPORTER"/>
    <property type="match status" value="1"/>
</dbReference>
<dbReference type="AlphaFoldDB" id="A0A7J7J397"/>
<sequence length="144" mass="15614">MDTQPTLHSTCNSECRCSTSTYEPVCADSIQYFSPCHAGCSLQPVEASDGSIPGPIVFGTILDASCKVWQTDPDAETRGSCWIYDNDGMAVRIVVLLVVLKTLSLVFNSLALVLYRAPVSPSESVEVSHAVKEHNEMVMTEPKS</sequence>
<dbReference type="InterPro" id="IPR004156">
    <property type="entry name" value="OATP"/>
</dbReference>
<dbReference type="GO" id="GO:0016323">
    <property type="term" value="C:basolateral plasma membrane"/>
    <property type="evidence" value="ECO:0007669"/>
    <property type="project" value="TreeGrafter"/>
</dbReference>
<evidence type="ECO:0000256" key="6">
    <source>
        <dbReference type="SAM" id="Phobius"/>
    </source>
</evidence>
<dbReference type="InterPro" id="IPR002350">
    <property type="entry name" value="Kazal_dom"/>
</dbReference>
<evidence type="ECO:0000259" key="7">
    <source>
        <dbReference type="PROSITE" id="PS51465"/>
    </source>
</evidence>
<keyword evidence="3 6" id="KW-0812">Transmembrane</keyword>
<evidence type="ECO:0000256" key="2">
    <source>
        <dbReference type="ARBA" id="ARBA00022475"/>
    </source>
</evidence>
<evidence type="ECO:0000256" key="5">
    <source>
        <dbReference type="ARBA" id="ARBA00023136"/>
    </source>
</evidence>
<reference evidence="8" key="1">
    <citation type="submission" date="2020-06" db="EMBL/GenBank/DDBJ databases">
        <title>Draft genome of Bugula neritina, a colonial animal packing powerful symbionts and potential medicines.</title>
        <authorList>
            <person name="Rayko M."/>
        </authorList>
    </citation>
    <scope>NUCLEOTIDE SEQUENCE [LARGE SCALE GENOMIC DNA]</scope>
    <source>
        <strain evidence="8">Kwan_BN1</strain>
    </source>
</reference>
<evidence type="ECO:0000313" key="8">
    <source>
        <dbReference type="EMBL" id="KAF6020595.1"/>
    </source>
</evidence>
<evidence type="ECO:0000256" key="1">
    <source>
        <dbReference type="ARBA" id="ARBA00004651"/>
    </source>
</evidence>
<dbReference type="InterPro" id="IPR036058">
    <property type="entry name" value="Kazal_dom_sf"/>
</dbReference>
<dbReference type="EMBL" id="VXIV02003159">
    <property type="protein sequence ID" value="KAF6020595.1"/>
    <property type="molecule type" value="Genomic_DNA"/>
</dbReference>
<feature type="domain" description="Kazal-like" evidence="7">
    <location>
        <begin position="5"/>
        <end position="54"/>
    </location>
</feature>
<keyword evidence="2" id="KW-1003">Cell membrane</keyword>
<keyword evidence="4 6" id="KW-1133">Transmembrane helix</keyword>
<dbReference type="Pfam" id="PF03137">
    <property type="entry name" value="OATP"/>
    <property type="match status" value="1"/>
</dbReference>
<keyword evidence="9" id="KW-1185">Reference proteome</keyword>
<evidence type="ECO:0000256" key="4">
    <source>
        <dbReference type="ARBA" id="ARBA00022989"/>
    </source>
</evidence>
<dbReference type="PANTHER" id="PTHR11388:SF100">
    <property type="entry name" value="SOLUTE CARRIER ORGANIC ANION TRANSPORTER FAMILY MEMBER 4A1"/>
    <property type="match status" value="1"/>
</dbReference>
<dbReference type="Proteomes" id="UP000593567">
    <property type="component" value="Unassembled WGS sequence"/>
</dbReference>
<comment type="subcellular location">
    <subcellularLocation>
        <location evidence="1">Cell membrane</location>
        <topology evidence="1">Multi-pass membrane protein</topology>
    </subcellularLocation>
</comment>
<keyword evidence="5 6" id="KW-0472">Membrane</keyword>
<dbReference type="SUPFAM" id="SSF100895">
    <property type="entry name" value="Kazal-type serine protease inhibitors"/>
    <property type="match status" value="1"/>
</dbReference>
<dbReference type="OrthoDB" id="5062115at2759"/>
<dbReference type="PROSITE" id="PS51465">
    <property type="entry name" value="KAZAL_2"/>
    <property type="match status" value="1"/>
</dbReference>
<dbReference type="GO" id="GO:0043252">
    <property type="term" value="P:sodium-independent organic anion transport"/>
    <property type="evidence" value="ECO:0007669"/>
    <property type="project" value="TreeGrafter"/>
</dbReference>